<feature type="transmembrane region" description="Helical" evidence="2">
    <location>
        <begin position="28"/>
        <end position="51"/>
    </location>
</feature>
<feature type="region of interest" description="Disordered" evidence="1">
    <location>
        <begin position="1"/>
        <end position="21"/>
    </location>
</feature>
<keyword evidence="2" id="KW-1133">Transmembrane helix</keyword>
<sequence>MSDGDTDRDGAGDGFEAGVSASQGDPRVLIAMNAVLSALFAWAVVWGLSFLDVLEFGFVNVATAAILLFAMTYLVTMS</sequence>
<accession>A0A482XYH2</accession>
<dbReference type="Pfam" id="PF26409">
    <property type="entry name" value="DUF8107"/>
    <property type="match status" value="1"/>
</dbReference>
<dbReference type="InterPro" id="IPR058420">
    <property type="entry name" value="DUF8107"/>
</dbReference>
<name>A0A482XYH2_9EURY</name>
<evidence type="ECO:0000259" key="3">
    <source>
        <dbReference type="Pfam" id="PF26409"/>
    </source>
</evidence>
<keyword evidence="2" id="KW-0812">Transmembrane</keyword>
<feature type="domain" description="DUF8107" evidence="3">
    <location>
        <begin position="8"/>
        <end position="77"/>
    </location>
</feature>
<reference evidence="4 5" key="1">
    <citation type="submission" date="2019-02" db="EMBL/GenBank/DDBJ databases">
        <title>Genome analysis provides insights into bioremediation potentialities and Haloocin production by Natrinema altunense strain 4.1R isolated from Chott Douz in Tunisian desert.</title>
        <authorList>
            <person name="Najjari A."/>
            <person name="Youssef N."/>
            <person name="Ben Dhia O."/>
            <person name="Ferjani R."/>
            <person name="El Hidri D."/>
            <person name="Ouzari H.I."/>
            <person name="Cherif A."/>
        </authorList>
    </citation>
    <scope>NUCLEOTIDE SEQUENCE [LARGE SCALE GENOMIC DNA]</scope>
    <source>
        <strain evidence="4 5">4.1R</strain>
    </source>
</reference>
<keyword evidence="2" id="KW-0472">Membrane</keyword>
<comment type="caution">
    <text evidence="4">The sequence shown here is derived from an EMBL/GenBank/DDBJ whole genome shotgun (WGS) entry which is preliminary data.</text>
</comment>
<proteinExistence type="predicted"/>
<gene>
    <name evidence="4" type="ORF">ELS17_01970</name>
</gene>
<dbReference type="AlphaFoldDB" id="A0A482XYH2"/>
<evidence type="ECO:0000256" key="1">
    <source>
        <dbReference type="SAM" id="MobiDB-lite"/>
    </source>
</evidence>
<feature type="compositionally biased region" description="Basic and acidic residues" evidence="1">
    <location>
        <begin position="1"/>
        <end position="11"/>
    </location>
</feature>
<dbReference type="EMBL" id="SHMR01000001">
    <property type="protein sequence ID" value="RZH68262.1"/>
    <property type="molecule type" value="Genomic_DNA"/>
</dbReference>
<dbReference type="RefSeq" id="WP_007109012.1">
    <property type="nucleotide sequence ID" value="NZ_JNCS01000003.1"/>
</dbReference>
<feature type="transmembrane region" description="Helical" evidence="2">
    <location>
        <begin position="57"/>
        <end position="76"/>
    </location>
</feature>
<evidence type="ECO:0000313" key="4">
    <source>
        <dbReference type="EMBL" id="RZH68262.1"/>
    </source>
</evidence>
<dbReference type="OrthoDB" id="214676at2157"/>
<evidence type="ECO:0000313" key="5">
    <source>
        <dbReference type="Proteomes" id="UP000292704"/>
    </source>
</evidence>
<protein>
    <recommendedName>
        <fullName evidence="3">DUF8107 domain-containing protein</fullName>
    </recommendedName>
</protein>
<evidence type="ECO:0000256" key="2">
    <source>
        <dbReference type="SAM" id="Phobius"/>
    </source>
</evidence>
<dbReference type="Proteomes" id="UP000292704">
    <property type="component" value="Unassembled WGS sequence"/>
</dbReference>
<organism evidence="4 5">
    <name type="scientific">Natrinema altunense</name>
    <dbReference type="NCBI Taxonomy" id="222984"/>
    <lineage>
        <taxon>Archaea</taxon>
        <taxon>Methanobacteriati</taxon>
        <taxon>Methanobacteriota</taxon>
        <taxon>Stenosarchaea group</taxon>
        <taxon>Halobacteria</taxon>
        <taxon>Halobacteriales</taxon>
        <taxon>Natrialbaceae</taxon>
        <taxon>Natrinema</taxon>
    </lineage>
</organism>